<reference evidence="1 2" key="1">
    <citation type="submission" date="2018-05" db="EMBL/GenBank/DDBJ databases">
        <title>Zavarzinia sp. HR-AS.</title>
        <authorList>
            <person name="Lee Y."/>
            <person name="Jeon C.O."/>
        </authorList>
    </citation>
    <scope>NUCLEOTIDE SEQUENCE [LARGE SCALE GENOMIC DNA]</scope>
    <source>
        <strain evidence="1 2">HR-AS</strain>
    </source>
</reference>
<gene>
    <name evidence="1" type="ORF">DKG74_16635</name>
</gene>
<sequence length="220" mass="23172">MLAAAAPVAANAGKPVVVELFTSQGCSSCPPADDYLRSLAAAGDDVLPLAFHVTYWNQLGWSDPYALEAGTQRQRLYASLLGQRQVYTPQMVIDGRWQAVGSDRAAVGRLIRDAAAKTEAVAIEARREGADVGIRIGAAPAAGRGLILLVGYDPEHRTAVGRGENGGRTLTEANIVRSLDIVGEWRGDSLELRAPLGEGARFAILLQAGDGRIIGAARAD</sequence>
<dbReference type="InterPro" id="IPR036249">
    <property type="entry name" value="Thioredoxin-like_sf"/>
</dbReference>
<dbReference type="EMBL" id="QGLE01000011">
    <property type="protein sequence ID" value="PWR19549.1"/>
    <property type="molecule type" value="Genomic_DNA"/>
</dbReference>
<dbReference type="InterPro" id="IPR010634">
    <property type="entry name" value="DUF1223"/>
</dbReference>
<evidence type="ECO:0000313" key="2">
    <source>
        <dbReference type="Proteomes" id="UP000245461"/>
    </source>
</evidence>
<accession>A0A317DY06</accession>
<comment type="caution">
    <text evidence="1">The sequence shown here is derived from an EMBL/GenBank/DDBJ whole genome shotgun (WGS) entry which is preliminary data.</text>
</comment>
<name>A0A317DY06_9PROT</name>
<dbReference type="Proteomes" id="UP000245461">
    <property type="component" value="Unassembled WGS sequence"/>
</dbReference>
<dbReference type="PANTHER" id="PTHR36057:SF1">
    <property type="entry name" value="LIPOPROTEIN LIPID ATTACHMENT SITE-LIKE PROTEIN, PUTATIVE (DUF1223)-RELATED"/>
    <property type="match status" value="1"/>
</dbReference>
<dbReference type="Pfam" id="PF06764">
    <property type="entry name" value="DUF1223"/>
    <property type="match status" value="1"/>
</dbReference>
<dbReference type="AlphaFoldDB" id="A0A317DY06"/>
<organism evidence="1 2">
    <name type="scientific">Zavarzinia aquatilis</name>
    <dbReference type="NCBI Taxonomy" id="2211142"/>
    <lineage>
        <taxon>Bacteria</taxon>
        <taxon>Pseudomonadati</taxon>
        <taxon>Pseudomonadota</taxon>
        <taxon>Alphaproteobacteria</taxon>
        <taxon>Rhodospirillales</taxon>
        <taxon>Zavarziniaceae</taxon>
        <taxon>Zavarzinia</taxon>
    </lineage>
</organism>
<dbReference type="SUPFAM" id="SSF52833">
    <property type="entry name" value="Thioredoxin-like"/>
    <property type="match status" value="1"/>
</dbReference>
<dbReference type="PANTHER" id="PTHR36057">
    <property type="match status" value="1"/>
</dbReference>
<keyword evidence="2" id="KW-1185">Reference proteome</keyword>
<protein>
    <submittedName>
        <fullName evidence="1">DUF1223 domain-containing protein</fullName>
    </submittedName>
</protein>
<proteinExistence type="predicted"/>
<dbReference type="OrthoDB" id="9808254at2"/>
<evidence type="ECO:0000313" key="1">
    <source>
        <dbReference type="EMBL" id="PWR19549.1"/>
    </source>
</evidence>